<keyword evidence="2" id="KW-1185">Reference proteome</keyword>
<reference evidence="1 2" key="1">
    <citation type="journal article" date="2015" name="Int. J. Syst. Evol. Microbiol.">
        <title>Sphingomonas hengshuiensis sp. nov., isolated from lake wetland.</title>
        <authorList>
            <person name="Wei S."/>
            <person name="Wang T."/>
            <person name="Liu H."/>
            <person name="Zhang C."/>
            <person name="Guo J."/>
            <person name="Wang Q."/>
            <person name="Liang K."/>
            <person name="Zhang Z."/>
        </authorList>
    </citation>
    <scope>NUCLEOTIDE SEQUENCE [LARGE SCALE GENOMIC DNA]</scope>
    <source>
        <strain evidence="1 2">WHSC-8</strain>
    </source>
</reference>
<reference evidence="1 2" key="2">
    <citation type="submission" date="2015-02" db="EMBL/GenBank/DDBJ databases">
        <title>The complete genome of Sphingomonas hengshuiensis sp. WHSC-8 isolated from soil of Hengshui Lake.</title>
        <authorList>
            <person name="Wei S."/>
            <person name="Guo J."/>
            <person name="Su C."/>
            <person name="Wu R."/>
            <person name="Zhang Z."/>
            <person name="Liang K."/>
            <person name="Li H."/>
            <person name="Wang T."/>
            <person name="Liu H."/>
            <person name="Zhang C."/>
            <person name="Li Z."/>
            <person name="Wang Q."/>
            <person name="Meng J."/>
        </authorList>
    </citation>
    <scope>NUCLEOTIDE SEQUENCE [LARGE SCALE GENOMIC DNA]</scope>
    <source>
        <strain evidence="1 2">WHSC-8</strain>
    </source>
</reference>
<dbReference type="EMBL" id="CP010836">
    <property type="protein sequence ID" value="AJP70707.1"/>
    <property type="molecule type" value="Genomic_DNA"/>
</dbReference>
<dbReference type="AlphaFoldDB" id="A0A7U5BEC8"/>
<dbReference type="KEGG" id="sphi:TS85_01025"/>
<evidence type="ECO:0000313" key="1">
    <source>
        <dbReference type="EMBL" id="AJP70707.1"/>
    </source>
</evidence>
<sequence>MRNPFRISASQKATSDEEFVRLFGAGAIDLVHNINDPWGSVSFLRSAPGGGKTTFLRLMTPRPLGLANSLASGSSAVKATQEALRSVGAIGPDGAELLGTMVEFTSEFRELAAFDRGNSLFRELVNSRIVIATLRAVLERLGRPFPRDLRHIRFEWEPESGSTIPASATGDELFAWASQIETDFYGRMDVLGEPRPVHGGHARLDGLKWFANSRITEPFGDVVVRRVLLFDELQTLSAGQRRSLLDFVTAARAKCGVWIAERLETLTHKDLLSEGALENRDYSGVIQLERQWSDKRGVAYSRFVENIAQLRAAKADNFGDRDLFTLISDGDDLTVWAPKFEEACAAIETRIVAAKGSSPRYDLWLDAARAKKGSAVEKAVQWRMAEILIARDMRNQQQAFDFVSLSTDELDKRGSSGAARAAEHFVRTEIGAPIYFGRDTIADVSSYNVEQYLAVAGELFEEISAKIQFVRDNPMPLNADRQHSIITGVAKARWDDLTRRLPLGRDAKTLLEGIGTFCRAQTFRETAPYMPGVTGIGITMQDREALIDTPDDQIKHLRGLRDVLTSLVAHNLLVPRLDHSNKNKKFVVFYLNRLLCVQFGLPLGYGGWREKKIKDLMAWQAYGGKEEEPTFV</sequence>
<dbReference type="OrthoDB" id="1489695at2"/>
<dbReference type="InterPro" id="IPR056955">
    <property type="entry name" value="ORC-CDC6-like"/>
</dbReference>
<evidence type="ECO:0000313" key="2">
    <source>
        <dbReference type="Proteomes" id="UP000032300"/>
    </source>
</evidence>
<protein>
    <submittedName>
        <fullName evidence="1">Uncharacterized protein</fullName>
    </submittedName>
</protein>
<dbReference type="Proteomes" id="UP000032300">
    <property type="component" value="Chromosome"/>
</dbReference>
<dbReference type="RefSeq" id="WP_044329871.1">
    <property type="nucleotide sequence ID" value="NZ_CP010836.1"/>
</dbReference>
<dbReference type="Pfam" id="PF24389">
    <property type="entry name" value="ORC-CDC6-like"/>
    <property type="match status" value="1"/>
</dbReference>
<accession>A0A7U5BEC8</accession>
<proteinExistence type="predicted"/>
<organism evidence="1 2">
    <name type="scientific">Sphingomonas hengshuiensis</name>
    <dbReference type="NCBI Taxonomy" id="1609977"/>
    <lineage>
        <taxon>Bacteria</taxon>
        <taxon>Pseudomonadati</taxon>
        <taxon>Pseudomonadota</taxon>
        <taxon>Alphaproteobacteria</taxon>
        <taxon>Sphingomonadales</taxon>
        <taxon>Sphingomonadaceae</taxon>
        <taxon>Sphingomonas</taxon>
    </lineage>
</organism>
<name>A0A7U5BEC8_9SPHN</name>
<gene>
    <name evidence="1" type="ORF">TS85_01025</name>
</gene>